<sequence length="100" mass="11781">MTSRSSELKTRTKEKPWTVALSDISDWPRTEAVDEFRLRTEHDCLSKHLHRLRVYTQPTCPLCDLQEKMVKTHLIRCPALNTSKETQRSWEAGSQLMTYF</sequence>
<organism evidence="3">
    <name type="scientific">Rodentolepis nana</name>
    <name type="common">Dwarf tapeworm</name>
    <name type="synonym">Hymenolepis nana</name>
    <dbReference type="NCBI Taxonomy" id="102285"/>
    <lineage>
        <taxon>Eukaryota</taxon>
        <taxon>Metazoa</taxon>
        <taxon>Spiralia</taxon>
        <taxon>Lophotrochozoa</taxon>
        <taxon>Platyhelminthes</taxon>
        <taxon>Cestoda</taxon>
        <taxon>Eucestoda</taxon>
        <taxon>Cyclophyllidea</taxon>
        <taxon>Hymenolepididae</taxon>
        <taxon>Rodentolepis</taxon>
    </lineage>
</organism>
<proteinExistence type="predicted"/>
<dbReference type="Proteomes" id="UP000278807">
    <property type="component" value="Unassembled WGS sequence"/>
</dbReference>
<name>A0A0R3TRG0_RODNA</name>
<protein>
    <submittedName>
        <fullName evidence="3">Zf-RVT domain-containing protein</fullName>
    </submittedName>
</protein>
<evidence type="ECO:0000313" key="1">
    <source>
        <dbReference type="EMBL" id="VDO07336.1"/>
    </source>
</evidence>
<dbReference type="WBParaSite" id="HNAJ_0001017101-mRNA-1">
    <property type="protein sequence ID" value="HNAJ_0001017101-mRNA-1"/>
    <property type="gene ID" value="HNAJ_0001017101"/>
</dbReference>
<dbReference type="OrthoDB" id="6140595at2759"/>
<reference evidence="1 2" key="2">
    <citation type="submission" date="2018-11" db="EMBL/GenBank/DDBJ databases">
        <authorList>
            <consortium name="Pathogen Informatics"/>
        </authorList>
    </citation>
    <scope>NUCLEOTIDE SEQUENCE [LARGE SCALE GENOMIC DNA]</scope>
</reference>
<dbReference type="AlphaFoldDB" id="A0A0R3TRG0"/>
<accession>A0A0R3TRG0</accession>
<evidence type="ECO:0000313" key="3">
    <source>
        <dbReference type="WBParaSite" id="HNAJ_0001017101-mRNA-1"/>
    </source>
</evidence>
<dbReference type="EMBL" id="UZAE01012908">
    <property type="protein sequence ID" value="VDO07336.1"/>
    <property type="molecule type" value="Genomic_DNA"/>
</dbReference>
<reference evidence="3" key="1">
    <citation type="submission" date="2017-02" db="UniProtKB">
        <authorList>
            <consortium name="WormBaseParasite"/>
        </authorList>
    </citation>
    <scope>IDENTIFICATION</scope>
</reference>
<evidence type="ECO:0000313" key="2">
    <source>
        <dbReference type="Proteomes" id="UP000278807"/>
    </source>
</evidence>
<gene>
    <name evidence="1" type="ORF">HNAJ_LOCUS10166</name>
</gene>
<dbReference type="STRING" id="102285.A0A0R3TRG0"/>
<keyword evidence="2" id="KW-1185">Reference proteome</keyword>